<dbReference type="InterPro" id="IPR019835">
    <property type="entry name" value="SWIB_domain"/>
</dbReference>
<dbReference type="InterPro" id="IPR014876">
    <property type="entry name" value="DEK_C"/>
</dbReference>
<dbReference type="CDD" id="cd10567">
    <property type="entry name" value="SWIB-MDM2_like"/>
    <property type="match status" value="1"/>
</dbReference>
<gene>
    <name evidence="4" type="ORF">ACJMK2_005169</name>
</gene>
<dbReference type="EMBL" id="JBJQND010000010">
    <property type="protein sequence ID" value="KAL3863412.1"/>
    <property type="molecule type" value="Genomic_DNA"/>
</dbReference>
<feature type="compositionally biased region" description="Basic residues" evidence="1">
    <location>
        <begin position="174"/>
        <end position="197"/>
    </location>
</feature>
<sequence length="284" mass="32969">MADINISDLKVQIKGILKNADLTTLSSKKIRKQLEEKFNADFTDRKKEIDDFVMELIAAQENADDDDDEEEETEDLVKQEQMSQNSSRQTEAEDQDMTTGSSADEEEEEEEEEVEPQKKKRKISVKVKEASKNTKPVQAAKSKPVKKSTPKQEKELTDEELAKMLQQEEDGGRRSRHRAVKKLPKHEKAEKKPRKKREGSSAGEKPWLLSPDLAAVMGKDKMPRTEVVKRMWEIVRERNLEDPGDRRYMICDEQLFKVFKKKRVMTFAMMKTLKFHIHCQTDIS</sequence>
<dbReference type="PROSITE" id="PS51925">
    <property type="entry name" value="SWIB_MDM2"/>
    <property type="match status" value="1"/>
</dbReference>
<feature type="region of interest" description="Disordered" evidence="1">
    <location>
        <begin position="57"/>
        <end position="207"/>
    </location>
</feature>
<evidence type="ECO:0000259" key="2">
    <source>
        <dbReference type="PROSITE" id="PS51925"/>
    </source>
</evidence>
<evidence type="ECO:0000313" key="5">
    <source>
        <dbReference type="Proteomes" id="UP001634394"/>
    </source>
</evidence>
<organism evidence="4 5">
    <name type="scientific">Sinanodonta woodiana</name>
    <name type="common">Chinese pond mussel</name>
    <name type="synonym">Anodonta woodiana</name>
    <dbReference type="NCBI Taxonomy" id="1069815"/>
    <lineage>
        <taxon>Eukaryota</taxon>
        <taxon>Metazoa</taxon>
        <taxon>Spiralia</taxon>
        <taxon>Lophotrochozoa</taxon>
        <taxon>Mollusca</taxon>
        <taxon>Bivalvia</taxon>
        <taxon>Autobranchia</taxon>
        <taxon>Heteroconchia</taxon>
        <taxon>Palaeoheterodonta</taxon>
        <taxon>Unionida</taxon>
        <taxon>Unionoidea</taxon>
        <taxon>Unionidae</taxon>
        <taxon>Unioninae</taxon>
        <taxon>Sinanodonta</taxon>
    </lineage>
</organism>
<dbReference type="Pfam" id="PF08766">
    <property type="entry name" value="DEK_C"/>
    <property type="match status" value="1"/>
</dbReference>
<dbReference type="Proteomes" id="UP001634394">
    <property type="component" value="Unassembled WGS sequence"/>
</dbReference>
<feature type="domain" description="DM2" evidence="2">
    <location>
        <begin position="202"/>
        <end position="279"/>
    </location>
</feature>
<protein>
    <recommendedName>
        <fullName evidence="6">Upstream activation factor subunit spp27</fullName>
    </recommendedName>
</protein>
<keyword evidence="5" id="KW-1185">Reference proteome</keyword>
<dbReference type="Gene3D" id="1.10.245.10">
    <property type="entry name" value="SWIB/MDM2 domain"/>
    <property type="match status" value="1"/>
</dbReference>
<feature type="compositionally biased region" description="Polar residues" evidence="1">
    <location>
        <begin position="80"/>
        <end position="89"/>
    </location>
</feature>
<proteinExistence type="predicted"/>
<dbReference type="Pfam" id="PF02201">
    <property type="entry name" value="SWIB"/>
    <property type="match status" value="1"/>
</dbReference>
<dbReference type="SUPFAM" id="SSF47592">
    <property type="entry name" value="SWIB/MDM2 domain"/>
    <property type="match status" value="1"/>
</dbReference>
<evidence type="ECO:0000313" key="4">
    <source>
        <dbReference type="EMBL" id="KAL3863412.1"/>
    </source>
</evidence>
<feature type="compositionally biased region" description="Acidic residues" evidence="1">
    <location>
        <begin position="103"/>
        <end position="114"/>
    </location>
</feature>
<dbReference type="PROSITE" id="PS51998">
    <property type="entry name" value="DEK_C"/>
    <property type="match status" value="1"/>
</dbReference>
<dbReference type="SMART" id="SM00151">
    <property type="entry name" value="SWIB"/>
    <property type="match status" value="1"/>
</dbReference>
<reference evidence="4 5" key="1">
    <citation type="submission" date="2024-11" db="EMBL/GenBank/DDBJ databases">
        <title>Chromosome-level genome assembly of the freshwater bivalve Anodonta woodiana.</title>
        <authorList>
            <person name="Chen X."/>
        </authorList>
    </citation>
    <scope>NUCLEOTIDE SEQUENCE [LARGE SCALE GENOMIC DNA]</scope>
    <source>
        <strain evidence="4">MN2024</strain>
        <tissue evidence="4">Gills</tissue>
    </source>
</reference>
<feature type="domain" description="DEK-C" evidence="3">
    <location>
        <begin position="3"/>
        <end position="58"/>
    </location>
</feature>
<feature type="compositionally biased region" description="Acidic residues" evidence="1">
    <location>
        <begin position="62"/>
        <end position="74"/>
    </location>
</feature>
<dbReference type="Gene3D" id="1.10.10.60">
    <property type="entry name" value="Homeodomain-like"/>
    <property type="match status" value="1"/>
</dbReference>
<evidence type="ECO:0000256" key="1">
    <source>
        <dbReference type="SAM" id="MobiDB-lite"/>
    </source>
</evidence>
<evidence type="ECO:0008006" key="6">
    <source>
        <dbReference type="Google" id="ProtNLM"/>
    </source>
</evidence>
<dbReference type="AlphaFoldDB" id="A0ABD3VPK8"/>
<dbReference type="SUPFAM" id="SSF109715">
    <property type="entry name" value="DEK C-terminal domain"/>
    <property type="match status" value="1"/>
</dbReference>
<evidence type="ECO:0000259" key="3">
    <source>
        <dbReference type="PROSITE" id="PS51998"/>
    </source>
</evidence>
<dbReference type="InterPro" id="IPR036885">
    <property type="entry name" value="SWIB_MDM2_dom_sf"/>
</dbReference>
<name>A0ABD3VPK8_SINWO</name>
<dbReference type="InterPro" id="IPR003121">
    <property type="entry name" value="SWIB_MDM2_domain"/>
</dbReference>
<comment type="caution">
    <text evidence="4">The sequence shown here is derived from an EMBL/GenBank/DDBJ whole genome shotgun (WGS) entry which is preliminary data.</text>
</comment>
<accession>A0ABD3VPK8</accession>
<dbReference type="PANTHER" id="PTHR13844">
    <property type="entry name" value="SWI/SNF-RELATED MATRIX-ASSOCIATED ACTIN-DEPENDENT REGULATOR OF CHROMATIN SUBFAMILY D"/>
    <property type="match status" value="1"/>
</dbReference>